<dbReference type="OrthoDB" id="165952at2157"/>
<evidence type="ECO:0000259" key="2">
    <source>
        <dbReference type="Pfam" id="PF25955"/>
    </source>
</evidence>
<evidence type="ECO:0000256" key="1">
    <source>
        <dbReference type="SAM" id="MobiDB-lite"/>
    </source>
</evidence>
<dbReference type="RefSeq" id="WP_142987506.1">
    <property type="nucleotide sequence ID" value="NZ_FXTD01000011.1"/>
</dbReference>
<dbReference type="Pfam" id="PF25955">
    <property type="entry name" value="DUF7992"/>
    <property type="match status" value="1"/>
</dbReference>
<dbReference type="AlphaFoldDB" id="A0A521EK74"/>
<feature type="domain" description="DUF7992" evidence="2">
    <location>
        <begin position="3"/>
        <end position="151"/>
    </location>
</feature>
<gene>
    <name evidence="3" type="ORF">SAMN06264867_11155</name>
</gene>
<evidence type="ECO:0000313" key="4">
    <source>
        <dbReference type="Proteomes" id="UP000319712"/>
    </source>
</evidence>
<dbReference type="Proteomes" id="UP000319712">
    <property type="component" value="Unassembled WGS sequence"/>
</dbReference>
<dbReference type="InterPro" id="IPR058305">
    <property type="entry name" value="DUF7992"/>
</dbReference>
<feature type="region of interest" description="Disordered" evidence="1">
    <location>
        <begin position="1"/>
        <end position="28"/>
    </location>
</feature>
<dbReference type="EMBL" id="FXTD01000011">
    <property type="protein sequence ID" value="SMO84303.1"/>
    <property type="molecule type" value="Genomic_DNA"/>
</dbReference>
<reference evidence="3 4" key="1">
    <citation type="submission" date="2017-05" db="EMBL/GenBank/DDBJ databases">
        <authorList>
            <person name="Varghese N."/>
            <person name="Submissions S."/>
        </authorList>
    </citation>
    <scope>NUCLEOTIDE SEQUENCE [LARGE SCALE GENOMIC DNA]</scope>
    <source>
        <strain evidence="3 4">DSM 19504</strain>
    </source>
</reference>
<proteinExistence type="predicted"/>
<accession>A0A521EK74</accession>
<keyword evidence="4" id="KW-1185">Reference proteome</keyword>
<protein>
    <recommendedName>
        <fullName evidence="2">DUF7992 domain-containing protein</fullName>
    </recommendedName>
</protein>
<evidence type="ECO:0000313" key="3">
    <source>
        <dbReference type="EMBL" id="SMO84303.1"/>
    </source>
</evidence>
<organism evidence="3 4">
    <name type="scientific">Halorubrum cibi</name>
    <dbReference type="NCBI Taxonomy" id="413815"/>
    <lineage>
        <taxon>Archaea</taxon>
        <taxon>Methanobacteriati</taxon>
        <taxon>Methanobacteriota</taxon>
        <taxon>Stenosarchaea group</taxon>
        <taxon>Halobacteria</taxon>
        <taxon>Halobacteriales</taxon>
        <taxon>Haloferacaceae</taxon>
        <taxon>Halorubrum</taxon>
    </lineage>
</organism>
<sequence>MSLDIETPDPPELSAVDPNEYEDADVAGGEYRRDDLSAFLREGAWEEAFAEWAADSDLDESDWRIVEDLGLVSRFDFFWDSFADRVGYHAPGIPEDWKEKNYHDDLDSWGSVSAINAGLTELGQVVCDVLKDEYIEWESAYEAPDDLPDFDA</sequence>
<name>A0A521EK74_9EURY</name>